<accession>A0A178MKP7</accession>
<name>A0A178MKP7_9PROT</name>
<dbReference type="AlphaFoldDB" id="A0A178MKP7"/>
<feature type="transmembrane region" description="Helical" evidence="1">
    <location>
        <begin position="280"/>
        <end position="299"/>
    </location>
</feature>
<feature type="transmembrane region" description="Helical" evidence="1">
    <location>
        <begin position="311"/>
        <end position="338"/>
    </location>
</feature>
<reference evidence="2 3" key="1">
    <citation type="submission" date="2016-04" db="EMBL/GenBank/DDBJ databases">
        <title>Draft genome sequence of freshwater magnetotactic bacteria Magnetospirillum marisnigri SP-1 and Magnetospirillum moscoviense BB-1.</title>
        <authorList>
            <person name="Koziaeva V."/>
            <person name="Dziuba M.V."/>
            <person name="Ivanov T.M."/>
            <person name="Kuznetsov B."/>
            <person name="Grouzdev D.S."/>
        </authorList>
    </citation>
    <scope>NUCLEOTIDE SEQUENCE [LARGE SCALE GENOMIC DNA]</scope>
    <source>
        <strain evidence="2 3">SP-1</strain>
    </source>
</reference>
<feature type="transmembrane region" description="Helical" evidence="1">
    <location>
        <begin position="344"/>
        <end position="363"/>
    </location>
</feature>
<feature type="transmembrane region" description="Helical" evidence="1">
    <location>
        <begin position="243"/>
        <end position="260"/>
    </location>
</feature>
<feature type="transmembrane region" description="Helical" evidence="1">
    <location>
        <begin position="383"/>
        <end position="404"/>
    </location>
</feature>
<keyword evidence="1" id="KW-1133">Transmembrane helix</keyword>
<dbReference type="STRING" id="1285242.A6A04_03785"/>
<keyword evidence="1" id="KW-0472">Membrane</keyword>
<feature type="transmembrane region" description="Helical" evidence="1">
    <location>
        <begin position="158"/>
        <end position="191"/>
    </location>
</feature>
<feature type="transmembrane region" description="Helical" evidence="1">
    <location>
        <begin position="72"/>
        <end position="93"/>
    </location>
</feature>
<feature type="transmembrane region" description="Helical" evidence="1">
    <location>
        <begin position="767"/>
        <end position="784"/>
    </location>
</feature>
<feature type="transmembrane region" description="Helical" evidence="1">
    <location>
        <begin position="203"/>
        <end position="222"/>
    </location>
</feature>
<dbReference type="Proteomes" id="UP000078428">
    <property type="component" value="Unassembled WGS sequence"/>
</dbReference>
<feature type="transmembrane region" description="Helical" evidence="1">
    <location>
        <begin position="443"/>
        <end position="464"/>
    </location>
</feature>
<keyword evidence="3" id="KW-1185">Reference proteome</keyword>
<gene>
    <name evidence="2" type="ORF">A6A04_03785</name>
</gene>
<evidence type="ECO:0000256" key="1">
    <source>
        <dbReference type="SAM" id="Phobius"/>
    </source>
</evidence>
<protein>
    <recommendedName>
        <fullName evidence="4">YfhO family protein</fullName>
    </recommendedName>
</protein>
<feature type="transmembrane region" description="Helical" evidence="1">
    <location>
        <begin position="476"/>
        <end position="495"/>
    </location>
</feature>
<dbReference type="EMBL" id="LWQT01000066">
    <property type="protein sequence ID" value="OAN49246.1"/>
    <property type="molecule type" value="Genomic_DNA"/>
</dbReference>
<sequence>MVIGYFGLFMGQSFFIDGDCESLASFVEHNVPSSGWRTDMGVGLSSFMGDPGAGALWAPLGLITKLFGGSPLVFPVSVFALMLIAATAVHWLLRRVIPDPDQGWWMVPVAAMIVFSPLQHEFFFQRHWITLSAGAPLAAWLVVRYLERSALRDLLALGFLSALVFGFGSFTALMHLGAATIPLLIAHTLYFRRPVGGSLGRFVLVWGGACVIMLGLLAWTLYPMAIEQLDVSYARDPVRSWPLFSQNNLLWVAIYLSKFIHVGWLPEAAWGYDLSNLDPVGWENVAPMFPLVLAVMMFRRANGFWEFAAKWVVVGLWVWHLGYFFAPGLLVGMIQHVINAYPLAKFHCFIQVFELVLIASFLLRLRRGESLRNPGAGDWVRRILALTLLGFYGGLAVATILVMVSPDVAKAVVASVIQTIFPIVRHAKLLVMTGAQIDLLARVWTPLFVMFYVAGAGWALLFLLPVRLEAMARRSLLGVAGLILATNLLMSWTVYPLEDSVRVWDEAARIHPEVVAAIKPWERMAAASAGQPDLSTPEKWLAFHQSQEAFRVGYRSPPAIDLSYRKNLTQKNTFDFQIDLVNASSDRKITSTRALANDPPMPPHALLDIAAVQWVYSPRPLPPNDTLDLVMQTKALYLYRYRQGWPYAYLADGVEVIGKAEDILGKPFGPAYVSAADRAAIPGTVTKQASASLALHHFDWGGYSFDYSSPAASLLVVADAWHPRWKASLNATDVPVVKVNGIFKAAVLPAGQGRVVFTYDAVGYKNGVFISLAAGLIWLSLFFWSRRREPDRKAVIAAP</sequence>
<proteinExistence type="predicted"/>
<keyword evidence="1" id="KW-0812">Transmembrane</keyword>
<evidence type="ECO:0000313" key="3">
    <source>
        <dbReference type="Proteomes" id="UP000078428"/>
    </source>
</evidence>
<evidence type="ECO:0008006" key="4">
    <source>
        <dbReference type="Google" id="ProtNLM"/>
    </source>
</evidence>
<evidence type="ECO:0000313" key="2">
    <source>
        <dbReference type="EMBL" id="OAN49246.1"/>
    </source>
</evidence>
<comment type="caution">
    <text evidence="2">The sequence shown here is derived from an EMBL/GenBank/DDBJ whole genome shotgun (WGS) entry which is preliminary data.</text>
</comment>
<organism evidence="2 3">
    <name type="scientific">Paramagnetospirillum marisnigri</name>
    <dbReference type="NCBI Taxonomy" id="1285242"/>
    <lineage>
        <taxon>Bacteria</taxon>
        <taxon>Pseudomonadati</taxon>
        <taxon>Pseudomonadota</taxon>
        <taxon>Alphaproteobacteria</taxon>
        <taxon>Rhodospirillales</taxon>
        <taxon>Magnetospirillaceae</taxon>
        <taxon>Paramagnetospirillum</taxon>
    </lineage>
</organism>